<accession>A0A915CL71</accession>
<dbReference type="WBParaSite" id="jg10138.2">
    <property type="protein sequence ID" value="jg10138.2"/>
    <property type="gene ID" value="jg10138"/>
</dbReference>
<sequence length="222" mass="24554">MKYFLILACKFMILVLSLKLSLAQNSSSSTEIIDNGRTNCPAAGSSEYNVVPFHANQSEILSTTLISISIVPANGGPAIANYPISDGNFRFDSSTPIRPYACEQCHTPMWCPNTTLIQEMVALLNGSYIDPFVVPCQSDYERPNIVLSFQSSDGRQGEWVITPEHWTSTRPPLDSAGTICEFVFATSPNQFWYSSDFHARHYCQARNMADRTLGLAGSTIIH</sequence>
<evidence type="ECO:0000256" key="1">
    <source>
        <dbReference type="SAM" id="SignalP"/>
    </source>
</evidence>
<evidence type="ECO:0000313" key="3">
    <source>
        <dbReference type="WBParaSite" id="jg10138.2"/>
    </source>
</evidence>
<feature type="signal peptide" evidence="1">
    <location>
        <begin position="1"/>
        <end position="23"/>
    </location>
</feature>
<dbReference type="Proteomes" id="UP000887574">
    <property type="component" value="Unplaced"/>
</dbReference>
<dbReference type="AlphaFoldDB" id="A0A915CL71"/>
<reference evidence="3" key="1">
    <citation type="submission" date="2022-11" db="UniProtKB">
        <authorList>
            <consortium name="WormBaseParasite"/>
        </authorList>
    </citation>
    <scope>IDENTIFICATION</scope>
</reference>
<name>A0A915CL71_9BILA</name>
<proteinExistence type="predicted"/>
<keyword evidence="1" id="KW-0732">Signal</keyword>
<keyword evidence="2" id="KW-1185">Reference proteome</keyword>
<organism evidence="2 3">
    <name type="scientific">Ditylenchus dipsaci</name>
    <dbReference type="NCBI Taxonomy" id="166011"/>
    <lineage>
        <taxon>Eukaryota</taxon>
        <taxon>Metazoa</taxon>
        <taxon>Ecdysozoa</taxon>
        <taxon>Nematoda</taxon>
        <taxon>Chromadorea</taxon>
        <taxon>Rhabditida</taxon>
        <taxon>Tylenchina</taxon>
        <taxon>Tylenchomorpha</taxon>
        <taxon>Sphaerularioidea</taxon>
        <taxon>Anguinidae</taxon>
        <taxon>Anguininae</taxon>
        <taxon>Ditylenchus</taxon>
    </lineage>
</organism>
<protein>
    <submittedName>
        <fullName evidence="3">Uncharacterized protein</fullName>
    </submittedName>
</protein>
<evidence type="ECO:0000313" key="2">
    <source>
        <dbReference type="Proteomes" id="UP000887574"/>
    </source>
</evidence>
<feature type="chain" id="PRO_5037483096" evidence="1">
    <location>
        <begin position="24"/>
        <end position="222"/>
    </location>
</feature>